<evidence type="ECO:0008006" key="5">
    <source>
        <dbReference type="Google" id="ProtNLM"/>
    </source>
</evidence>
<sequence length="467" mass="48520">MAPPGELVGGGGPVTTTGVEPPLAEPTPPTAPTAPAVPGAVFAASYLFAGVAALALVSSVGTFFAVPEFSHRRSEEAADAAAGDLAAYGLTAFAVFTIVFGGVCLLLSLLDGRGRQGARVTTWVVGGLSVCFNVALLTVDFYDSVPWYGDMTRIVAVGMLLLTLGSVTLLALPASHGYFRAAPADRRGERPPSAPPAIPPPPAHPPARISQSPPPDDLPPPGHLPPPDDLPPPGYLPPPPSQPLPPIQGARRPVAVTAAMAVLVGIAVVTLVAAVVEIRTYQAILSWLDDYQRTLEEQTAQYGIDVAFPQLPATAAGPTVILVVALVAVAALLVGLALAIRLPRPRARITVLVATALFAALATGRALLSAVSQATISRLTEESQRLKESVGAGQYQDPFPSFTEIYPQWAPQAVYLTTALAVLGYIAVFVLLILRSSNAWFAAAGDRAHRYAPPPYLGQGHGQWPSG</sequence>
<evidence type="ECO:0000256" key="1">
    <source>
        <dbReference type="SAM" id="MobiDB-lite"/>
    </source>
</evidence>
<feature type="region of interest" description="Disordered" evidence="1">
    <location>
        <begin position="1"/>
        <end position="31"/>
    </location>
</feature>
<proteinExistence type="predicted"/>
<evidence type="ECO:0000256" key="2">
    <source>
        <dbReference type="SAM" id="Phobius"/>
    </source>
</evidence>
<name>A0ABN3L120_9ACTN</name>
<evidence type="ECO:0000313" key="3">
    <source>
        <dbReference type="EMBL" id="GAA2474386.1"/>
    </source>
</evidence>
<dbReference type="Proteomes" id="UP001501358">
    <property type="component" value="Unassembled WGS sequence"/>
</dbReference>
<evidence type="ECO:0000313" key="4">
    <source>
        <dbReference type="Proteomes" id="UP001501358"/>
    </source>
</evidence>
<gene>
    <name evidence="3" type="ORF">GCM10010406_08010</name>
</gene>
<keyword evidence="2" id="KW-0812">Transmembrane</keyword>
<comment type="caution">
    <text evidence="3">The sequence shown here is derived from an EMBL/GenBank/DDBJ whole genome shotgun (WGS) entry which is preliminary data.</text>
</comment>
<organism evidence="3 4">
    <name type="scientific">Streptomyces thermolineatus</name>
    <dbReference type="NCBI Taxonomy" id="44033"/>
    <lineage>
        <taxon>Bacteria</taxon>
        <taxon>Bacillati</taxon>
        <taxon>Actinomycetota</taxon>
        <taxon>Actinomycetes</taxon>
        <taxon>Kitasatosporales</taxon>
        <taxon>Streptomycetaceae</taxon>
        <taxon>Streptomyces</taxon>
    </lineage>
</organism>
<feature type="transmembrane region" description="Helical" evidence="2">
    <location>
        <begin position="413"/>
        <end position="434"/>
    </location>
</feature>
<feature type="transmembrane region" description="Helical" evidence="2">
    <location>
        <begin position="254"/>
        <end position="276"/>
    </location>
</feature>
<accession>A0ABN3L120</accession>
<feature type="transmembrane region" description="Helical" evidence="2">
    <location>
        <begin position="46"/>
        <end position="66"/>
    </location>
</feature>
<feature type="transmembrane region" description="Helical" evidence="2">
    <location>
        <begin position="320"/>
        <end position="342"/>
    </location>
</feature>
<feature type="transmembrane region" description="Helical" evidence="2">
    <location>
        <begin position="86"/>
        <end position="110"/>
    </location>
</feature>
<dbReference type="EMBL" id="BAAATA010000003">
    <property type="protein sequence ID" value="GAA2474386.1"/>
    <property type="molecule type" value="Genomic_DNA"/>
</dbReference>
<feature type="compositionally biased region" description="Pro residues" evidence="1">
    <location>
        <begin position="212"/>
        <end position="246"/>
    </location>
</feature>
<feature type="region of interest" description="Disordered" evidence="1">
    <location>
        <begin position="183"/>
        <end position="248"/>
    </location>
</feature>
<keyword evidence="2" id="KW-1133">Transmembrane helix</keyword>
<feature type="transmembrane region" description="Helical" evidence="2">
    <location>
        <begin position="349"/>
        <end position="368"/>
    </location>
</feature>
<feature type="transmembrane region" description="Helical" evidence="2">
    <location>
        <begin position="122"/>
        <end position="142"/>
    </location>
</feature>
<reference evidence="3 4" key="1">
    <citation type="journal article" date="2019" name="Int. J. Syst. Evol. Microbiol.">
        <title>The Global Catalogue of Microorganisms (GCM) 10K type strain sequencing project: providing services to taxonomists for standard genome sequencing and annotation.</title>
        <authorList>
            <consortium name="The Broad Institute Genomics Platform"/>
            <consortium name="The Broad Institute Genome Sequencing Center for Infectious Disease"/>
            <person name="Wu L."/>
            <person name="Ma J."/>
        </authorList>
    </citation>
    <scope>NUCLEOTIDE SEQUENCE [LARGE SCALE GENOMIC DNA]</scope>
    <source>
        <strain evidence="3 4">JCM 6307</strain>
    </source>
</reference>
<feature type="transmembrane region" description="Helical" evidence="2">
    <location>
        <begin position="154"/>
        <end position="172"/>
    </location>
</feature>
<keyword evidence="4" id="KW-1185">Reference proteome</keyword>
<feature type="compositionally biased region" description="Pro residues" evidence="1">
    <location>
        <begin position="192"/>
        <end position="205"/>
    </location>
</feature>
<protein>
    <recommendedName>
        <fullName evidence="5">DUF4386 family protein</fullName>
    </recommendedName>
</protein>
<keyword evidence="2" id="KW-0472">Membrane</keyword>